<protein>
    <submittedName>
        <fullName evidence="1">Uncharacterized protein</fullName>
    </submittedName>
</protein>
<dbReference type="Proteomes" id="UP000244874">
    <property type="component" value="Unassembled WGS sequence"/>
</dbReference>
<reference evidence="1 2" key="1">
    <citation type="submission" date="2018-04" db="EMBL/GenBank/DDBJ databases">
        <authorList>
            <person name="Go L.Y."/>
            <person name="Mitchell J.A."/>
        </authorList>
    </citation>
    <scope>NUCLEOTIDE SEQUENCE [LARGE SCALE GENOMIC DNA]</scope>
    <source>
        <strain evidence="1 2">KCJK7865</strain>
    </source>
</reference>
<dbReference type="EMBL" id="QANO01000102">
    <property type="protein sequence ID" value="PTU52318.1"/>
    <property type="molecule type" value="Genomic_DNA"/>
</dbReference>
<accession>A0A2R7UJQ2</accession>
<proteinExistence type="predicted"/>
<sequence>MGEALCTRAEVMCCLLWPLRGHARSHRIFTILKSCTVPVGAGVPAKGVRSAPNDLCITAKTPGPLCGPFATQRRSYRNRAVHEKQGTAISDRSPHSYPCAPAICRPAT</sequence>
<name>A0A2R7UJQ2_PSEDL</name>
<gene>
    <name evidence="1" type="ORF">DBB42_10065</name>
</gene>
<evidence type="ECO:0000313" key="2">
    <source>
        <dbReference type="Proteomes" id="UP000244874"/>
    </source>
</evidence>
<organism evidence="1 2">
    <name type="scientific">Pseudomonas plecoglossicida</name>
    <dbReference type="NCBI Taxonomy" id="70775"/>
    <lineage>
        <taxon>Bacteria</taxon>
        <taxon>Pseudomonadati</taxon>
        <taxon>Pseudomonadota</taxon>
        <taxon>Gammaproteobacteria</taxon>
        <taxon>Pseudomonadales</taxon>
        <taxon>Pseudomonadaceae</taxon>
        <taxon>Pseudomonas</taxon>
    </lineage>
</organism>
<evidence type="ECO:0000313" key="1">
    <source>
        <dbReference type="EMBL" id="PTU52318.1"/>
    </source>
</evidence>
<comment type="caution">
    <text evidence="1">The sequence shown here is derived from an EMBL/GenBank/DDBJ whole genome shotgun (WGS) entry which is preliminary data.</text>
</comment>
<dbReference type="AlphaFoldDB" id="A0A2R7UJQ2"/>